<evidence type="ECO:0000256" key="2">
    <source>
        <dbReference type="ARBA" id="ARBA00008857"/>
    </source>
</evidence>
<keyword evidence="3" id="KW-0229">DNA integration</keyword>
<dbReference type="OrthoDB" id="111144at2"/>
<dbReference type="InterPro" id="IPR004107">
    <property type="entry name" value="Integrase_SAM-like_N"/>
</dbReference>
<dbReference type="RefSeq" id="WP_074961276.1">
    <property type="nucleotide sequence ID" value="NZ_FOKQ01000014.1"/>
</dbReference>
<comment type="function">
    <text evidence="1">Site-specific tyrosine recombinase, which acts by catalyzing the cutting and rejoining of the recombining DNA molecules.</text>
</comment>
<feature type="domain" description="Core-binding (CB)" evidence="8">
    <location>
        <begin position="63"/>
        <end position="145"/>
    </location>
</feature>
<dbReference type="GO" id="GO:0006310">
    <property type="term" value="P:DNA recombination"/>
    <property type="evidence" value="ECO:0007669"/>
    <property type="project" value="UniProtKB-KW"/>
</dbReference>
<evidence type="ECO:0000256" key="3">
    <source>
        <dbReference type="ARBA" id="ARBA00022908"/>
    </source>
</evidence>
<accession>A0A1I1JR36</accession>
<evidence type="ECO:0000259" key="8">
    <source>
        <dbReference type="PROSITE" id="PS51900"/>
    </source>
</evidence>
<proteinExistence type="inferred from homology"/>
<dbReference type="InterPro" id="IPR011010">
    <property type="entry name" value="DNA_brk_join_enz"/>
</dbReference>
<dbReference type="Pfam" id="PF00589">
    <property type="entry name" value="Phage_integrase"/>
    <property type="match status" value="1"/>
</dbReference>
<dbReference type="Pfam" id="PF14659">
    <property type="entry name" value="Phage_int_SAM_3"/>
    <property type="match status" value="1"/>
</dbReference>
<dbReference type="InterPro" id="IPR044068">
    <property type="entry name" value="CB"/>
</dbReference>
<dbReference type="PANTHER" id="PTHR30349">
    <property type="entry name" value="PHAGE INTEGRASE-RELATED"/>
    <property type="match status" value="1"/>
</dbReference>
<dbReference type="Proteomes" id="UP000182192">
    <property type="component" value="Unassembled WGS sequence"/>
</dbReference>
<dbReference type="AlphaFoldDB" id="A0A1I1JR36"/>
<dbReference type="InterPro" id="IPR002104">
    <property type="entry name" value="Integrase_catalytic"/>
</dbReference>
<keyword evidence="5" id="KW-0233">DNA recombination</keyword>
<evidence type="ECO:0000313" key="10">
    <source>
        <dbReference type="Proteomes" id="UP000182192"/>
    </source>
</evidence>
<evidence type="ECO:0000259" key="7">
    <source>
        <dbReference type="PROSITE" id="PS51898"/>
    </source>
</evidence>
<reference evidence="9 10" key="1">
    <citation type="submission" date="2016-10" db="EMBL/GenBank/DDBJ databases">
        <authorList>
            <person name="de Groot N.N."/>
        </authorList>
    </citation>
    <scope>NUCLEOTIDE SEQUENCE [LARGE SCALE GENOMIC DNA]</scope>
    <source>
        <strain evidence="9 10">AR67</strain>
    </source>
</reference>
<dbReference type="InterPro" id="IPR010998">
    <property type="entry name" value="Integrase_recombinase_N"/>
</dbReference>
<dbReference type="InterPro" id="IPR050090">
    <property type="entry name" value="Tyrosine_recombinase_XerCD"/>
</dbReference>
<dbReference type="Gene3D" id="1.10.443.10">
    <property type="entry name" value="Intergrase catalytic core"/>
    <property type="match status" value="1"/>
</dbReference>
<name>A0A1I1JR36_RUMAL</name>
<dbReference type="GO" id="GO:0003677">
    <property type="term" value="F:DNA binding"/>
    <property type="evidence" value="ECO:0007669"/>
    <property type="project" value="UniProtKB-UniRule"/>
</dbReference>
<comment type="similarity">
    <text evidence="2">Belongs to the 'phage' integrase family.</text>
</comment>
<dbReference type="InterPro" id="IPR013762">
    <property type="entry name" value="Integrase-like_cat_sf"/>
</dbReference>
<protein>
    <submittedName>
        <fullName evidence="9">Site-specific recombinase XerD</fullName>
    </submittedName>
</protein>
<gene>
    <name evidence="9" type="ORF">SAMN02910406_01843</name>
</gene>
<evidence type="ECO:0000256" key="6">
    <source>
        <dbReference type="PROSITE-ProRule" id="PRU01248"/>
    </source>
</evidence>
<dbReference type="CDD" id="cd01189">
    <property type="entry name" value="INT_ICEBs1_C_like"/>
    <property type="match status" value="1"/>
</dbReference>
<dbReference type="GO" id="GO:0015074">
    <property type="term" value="P:DNA integration"/>
    <property type="evidence" value="ECO:0007669"/>
    <property type="project" value="UniProtKB-KW"/>
</dbReference>
<evidence type="ECO:0000256" key="4">
    <source>
        <dbReference type="ARBA" id="ARBA00023125"/>
    </source>
</evidence>
<evidence type="ECO:0000256" key="1">
    <source>
        <dbReference type="ARBA" id="ARBA00003283"/>
    </source>
</evidence>
<evidence type="ECO:0000256" key="5">
    <source>
        <dbReference type="ARBA" id="ARBA00023172"/>
    </source>
</evidence>
<sequence length="365" mass="41774">MSKRGLNIYRRKDGRYEGRYADGYGENGKTKYRSIYGKTYTEVKEKLLQIKARVIIPKTESGLTVKELFTEWLSAKLTQTKASTYANYAFKAEKHLIPAFGSLKIEKLSPSKVYDFIMEKRNKGLSNKYISDLIIVLKNMTRYAARVHHCVNPIANVELPKKEKHELDLYNKNEQNRLKSALLTNMDLTKLGIMIALYTGVRIGELCGLKWSDIDLNAKTICIERTVQRIRVSGKVSRTELIVSTPKSHTSVRTIPIPEFLVRMLKAFKPSNADAYVVTSNAKLPDPRTMQYRFKALLMKIGLRTLNFHSLRHLFATNCVELGFDVKTLSEILGHSSVEITLNRYVHSSIERKRQCMNMLSLDVA</sequence>
<evidence type="ECO:0000313" key="9">
    <source>
        <dbReference type="EMBL" id="SFC51089.1"/>
    </source>
</evidence>
<feature type="domain" description="Tyr recombinase" evidence="7">
    <location>
        <begin position="165"/>
        <end position="358"/>
    </location>
</feature>
<dbReference type="EMBL" id="FOKQ01000014">
    <property type="protein sequence ID" value="SFC51089.1"/>
    <property type="molecule type" value="Genomic_DNA"/>
</dbReference>
<dbReference type="PANTHER" id="PTHR30349:SF64">
    <property type="entry name" value="PROPHAGE INTEGRASE INTD-RELATED"/>
    <property type="match status" value="1"/>
</dbReference>
<keyword evidence="4 6" id="KW-0238">DNA-binding</keyword>
<dbReference type="Gene3D" id="1.10.150.130">
    <property type="match status" value="1"/>
</dbReference>
<organism evidence="9 10">
    <name type="scientific">Ruminococcus albus</name>
    <dbReference type="NCBI Taxonomy" id="1264"/>
    <lineage>
        <taxon>Bacteria</taxon>
        <taxon>Bacillati</taxon>
        <taxon>Bacillota</taxon>
        <taxon>Clostridia</taxon>
        <taxon>Eubacteriales</taxon>
        <taxon>Oscillospiraceae</taxon>
        <taxon>Ruminococcus</taxon>
    </lineage>
</organism>
<dbReference type="PROSITE" id="PS51900">
    <property type="entry name" value="CB"/>
    <property type="match status" value="1"/>
</dbReference>
<dbReference type="SUPFAM" id="SSF56349">
    <property type="entry name" value="DNA breaking-rejoining enzymes"/>
    <property type="match status" value="1"/>
</dbReference>
<dbReference type="PROSITE" id="PS51898">
    <property type="entry name" value="TYR_RECOMBINASE"/>
    <property type="match status" value="1"/>
</dbReference>